<accession>A0A1J0GI66</accession>
<protein>
    <submittedName>
        <fullName evidence="1">Stage III sporulation protein SpoAB</fullName>
    </submittedName>
</protein>
<gene>
    <name evidence="1" type="ORF">A7L45_13525</name>
</gene>
<reference evidence="2" key="1">
    <citation type="journal article" date="2016" name="Front. Microbiol.">
        <title>Complete Genome Sequence of Clostridium estertheticum DSM 8809, a Microbe Identified in Spoiled Vacuum Packed Beef.</title>
        <authorList>
            <person name="Yu Z."/>
            <person name="Gunn L."/>
            <person name="Brennan E."/>
            <person name="Reid R."/>
            <person name="Wall P.G."/>
            <person name="Gaora O.P."/>
            <person name="Hurley D."/>
            <person name="Bolton D."/>
            <person name="Fanning S."/>
        </authorList>
    </citation>
    <scope>NUCLEOTIDE SEQUENCE [LARGE SCALE GENOMIC DNA]</scope>
    <source>
        <strain evidence="2">DSM 8809</strain>
    </source>
</reference>
<dbReference type="AlphaFoldDB" id="A0A1J0GI66"/>
<dbReference type="OrthoDB" id="1957909at2"/>
<dbReference type="RefSeq" id="WP_071613314.1">
    <property type="nucleotide sequence ID" value="NZ_CP015756.1"/>
</dbReference>
<dbReference type="Proteomes" id="UP000182569">
    <property type="component" value="Chromosome"/>
</dbReference>
<dbReference type="GeneID" id="83593570"/>
<evidence type="ECO:0000313" key="1">
    <source>
        <dbReference type="EMBL" id="APC41021.1"/>
    </source>
</evidence>
<dbReference type="EMBL" id="CP015756">
    <property type="protein sequence ID" value="APC41021.1"/>
    <property type="molecule type" value="Genomic_DNA"/>
</dbReference>
<dbReference type="STRING" id="1552.A7L45_13525"/>
<organism evidence="1 2">
    <name type="scientific">Clostridium estertheticum subsp. estertheticum</name>
    <dbReference type="NCBI Taxonomy" id="1552"/>
    <lineage>
        <taxon>Bacteria</taxon>
        <taxon>Bacillati</taxon>
        <taxon>Bacillota</taxon>
        <taxon>Clostridia</taxon>
        <taxon>Eubacteriales</taxon>
        <taxon>Clostridiaceae</taxon>
        <taxon>Clostridium</taxon>
    </lineage>
</organism>
<name>A0A1J0GI66_9CLOT</name>
<dbReference type="InterPro" id="IPR014198">
    <property type="entry name" value="Spore_III_AB"/>
</dbReference>
<proteinExistence type="predicted"/>
<dbReference type="PIRSF" id="PIRSF021435">
    <property type="entry name" value="SpoIIIAB"/>
    <property type="match status" value="1"/>
</dbReference>
<dbReference type="NCBIfam" id="TIGR02833">
    <property type="entry name" value="spore_III_AB"/>
    <property type="match status" value="1"/>
</dbReference>
<dbReference type="KEGG" id="ceu:A7L45_13525"/>
<evidence type="ECO:0000313" key="2">
    <source>
        <dbReference type="Proteomes" id="UP000182569"/>
    </source>
</evidence>
<sequence>MIKIVGCLVILVASTMAGFIYSERLKYRVFQLNEIQRAVYQLQNEITYVHALLPDAFKSIAGKSKEPINELFNKTSELLTNNEYENVYEAMNSAINLTKNKLYINSDDINVILDLSKTLGESDIQGQNSMFLLTIANLKKQITISEEYMNKNIKMYRCLGFSFGAMIVIVLI</sequence>
<dbReference type="Pfam" id="PF09548">
    <property type="entry name" value="Spore_III_AB"/>
    <property type="match status" value="1"/>
</dbReference>
<keyword evidence="2" id="KW-1185">Reference proteome</keyword>